<reference evidence="3" key="1">
    <citation type="journal article" date="2017" name="Nat. Ecol. Evol.">
        <title>Genome expansion and lineage-specific genetic innovations in the forest pathogenic fungi Armillaria.</title>
        <authorList>
            <person name="Sipos G."/>
            <person name="Prasanna A.N."/>
            <person name="Walter M.C."/>
            <person name="O'Connor E."/>
            <person name="Balint B."/>
            <person name="Krizsan K."/>
            <person name="Kiss B."/>
            <person name="Hess J."/>
            <person name="Varga T."/>
            <person name="Slot J."/>
            <person name="Riley R."/>
            <person name="Boka B."/>
            <person name="Rigling D."/>
            <person name="Barry K."/>
            <person name="Lee J."/>
            <person name="Mihaltcheva S."/>
            <person name="LaButti K."/>
            <person name="Lipzen A."/>
            <person name="Waldron R."/>
            <person name="Moloney N.M."/>
            <person name="Sperisen C."/>
            <person name="Kredics L."/>
            <person name="Vagvoelgyi C."/>
            <person name="Patrignani A."/>
            <person name="Fitzpatrick D."/>
            <person name="Nagy I."/>
            <person name="Doyle S."/>
            <person name="Anderson J.B."/>
            <person name="Grigoriev I.V."/>
            <person name="Gueldener U."/>
            <person name="Muensterkoetter M."/>
            <person name="Nagy L.G."/>
        </authorList>
    </citation>
    <scope>NUCLEOTIDE SEQUENCE [LARGE SCALE GENOMIC DNA]</scope>
    <source>
        <strain evidence="3">Ar21-2</strain>
    </source>
</reference>
<sequence>MTVQDGEHSSLTDVRATMVVYWLHRNEWEKGTLQKKPKGRKRKRQDTDKDEGFPGGGRKGVSSRLATVVRRKDGGGLPRKTQRWKECVTDTDPMWRRVQ</sequence>
<feature type="compositionally biased region" description="Basic residues" evidence="1">
    <location>
        <begin position="33"/>
        <end position="44"/>
    </location>
</feature>
<dbReference type="AlphaFoldDB" id="A0A2H3E043"/>
<protein>
    <submittedName>
        <fullName evidence="2">Uncharacterized protein</fullName>
    </submittedName>
</protein>
<dbReference type="EMBL" id="KZ293647">
    <property type="protein sequence ID" value="PBK99514.1"/>
    <property type="molecule type" value="Genomic_DNA"/>
</dbReference>
<gene>
    <name evidence="2" type="ORF">ARMGADRAFT_506561</name>
</gene>
<dbReference type="OrthoDB" id="8191639at2759"/>
<dbReference type="InParanoid" id="A0A2H3E043"/>
<dbReference type="Proteomes" id="UP000217790">
    <property type="component" value="Unassembled WGS sequence"/>
</dbReference>
<name>A0A2H3E043_ARMGA</name>
<evidence type="ECO:0000313" key="3">
    <source>
        <dbReference type="Proteomes" id="UP000217790"/>
    </source>
</evidence>
<proteinExistence type="predicted"/>
<keyword evidence="3" id="KW-1185">Reference proteome</keyword>
<evidence type="ECO:0000256" key="1">
    <source>
        <dbReference type="SAM" id="MobiDB-lite"/>
    </source>
</evidence>
<dbReference type="STRING" id="47427.A0A2H3E043"/>
<organism evidence="2 3">
    <name type="scientific">Armillaria gallica</name>
    <name type="common">Bulbous honey fungus</name>
    <name type="synonym">Armillaria bulbosa</name>
    <dbReference type="NCBI Taxonomy" id="47427"/>
    <lineage>
        <taxon>Eukaryota</taxon>
        <taxon>Fungi</taxon>
        <taxon>Dikarya</taxon>
        <taxon>Basidiomycota</taxon>
        <taxon>Agaricomycotina</taxon>
        <taxon>Agaricomycetes</taxon>
        <taxon>Agaricomycetidae</taxon>
        <taxon>Agaricales</taxon>
        <taxon>Marasmiineae</taxon>
        <taxon>Physalacriaceae</taxon>
        <taxon>Armillaria</taxon>
    </lineage>
</organism>
<accession>A0A2H3E043</accession>
<feature type="region of interest" description="Disordered" evidence="1">
    <location>
        <begin position="30"/>
        <end position="63"/>
    </location>
</feature>
<evidence type="ECO:0000313" key="2">
    <source>
        <dbReference type="EMBL" id="PBK99514.1"/>
    </source>
</evidence>